<dbReference type="Proteomes" id="UP000019024">
    <property type="component" value="Chromosome"/>
</dbReference>
<sequence length="71" mass="7757">MGALMTVSLGILYELDSRKLAQYGNGVQLAWAYALVAPLSFLLVPFFSVIGFFLGPPVSALLYVFQRGRCV</sequence>
<name>W0JSZ2_9EURY</name>
<keyword evidence="1" id="KW-1133">Transmembrane helix</keyword>
<evidence type="ECO:0000313" key="2">
    <source>
        <dbReference type="EMBL" id="AHG00320.1"/>
    </source>
</evidence>
<reference evidence="2 3" key="1">
    <citation type="submission" date="2014-01" db="EMBL/GenBank/DDBJ databases">
        <authorList>
            <consortium name="DOE Joint Genome Institute"/>
            <person name="Anderson I."/>
            <person name="Huntemann M."/>
            <person name="Han J."/>
            <person name="Chen A."/>
            <person name="Kyrpides N."/>
            <person name="Mavromatis K."/>
            <person name="Markowitz V."/>
            <person name="Palaniappan K."/>
            <person name="Ivanova N."/>
            <person name="Schaumberg A."/>
            <person name="Pati A."/>
            <person name="Liolios K."/>
            <person name="Nordberg H.P."/>
            <person name="Cantor M.N."/>
            <person name="Hua S.X."/>
            <person name="Woyke T."/>
        </authorList>
    </citation>
    <scope>NUCLEOTIDE SEQUENCE [LARGE SCALE GENOMIC DNA]</scope>
    <source>
        <strain evidence="2 3">XH-48</strain>
    </source>
</reference>
<dbReference type="EMBL" id="CP007055">
    <property type="protein sequence ID" value="AHG00320.1"/>
    <property type="molecule type" value="Genomic_DNA"/>
</dbReference>
<protein>
    <submittedName>
        <fullName evidence="2">Uncharacterized protein</fullName>
    </submittedName>
</protein>
<dbReference type="AlphaFoldDB" id="W0JSZ2"/>
<organism evidence="2 3">
    <name type="scientific">Halostagnicola larsenii XH-48</name>
    <dbReference type="NCBI Taxonomy" id="797299"/>
    <lineage>
        <taxon>Archaea</taxon>
        <taxon>Methanobacteriati</taxon>
        <taxon>Methanobacteriota</taxon>
        <taxon>Stenosarchaea group</taxon>
        <taxon>Halobacteria</taxon>
        <taxon>Halobacteriales</taxon>
        <taxon>Natrialbaceae</taxon>
        <taxon>Halostagnicola</taxon>
    </lineage>
</organism>
<keyword evidence="1" id="KW-0472">Membrane</keyword>
<evidence type="ECO:0000256" key="1">
    <source>
        <dbReference type="SAM" id="Phobius"/>
    </source>
</evidence>
<dbReference type="KEGG" id="hlr:HALLA_17455"/>
<dbReference type="eggNOG" id="arCOG09250">
    <property type="taxonomic scope" value="Archaea"/>
</dbReference>
<keyword evidence="1" id="KW-0812">Transmembrane</keyword>
<feature type="transmembrane region" description="Helical" evidence="1">
    <location>
        <begin position="41"/>
        <end position="65"/>
    </location>
</feature>
<gene>
    <name evidence="2" type="ORF">HALLA_17455</name>
</gene>
<keyword evidence="3" id="KW-1185">Reference proteome</keyword>
<proteinExistence type="predicted"/>
<evidence type="ECO:0000313" key="3">
    <source>
        <dbReference type="Proteomes" id="UP000019024"/>
    </source>
</evidence>
<accession>W0JSZ2</accession>
<dbReference type="HOGENOM" id="CLU_2730219_0_0_2"/>